<keyword evidence="2 10" id="KW-0813">Transport</keyword>
<keyword evidence="3 10" id="KW-1134">Transmembrane beta strand</keyword>
<comment type="subcellular location">
    <subcellularLocation>
        <location evidence="1 10">Cell outer membrane</location>
        <topology evidence="1 10">Multi-pass membrane protein</topology>
    </subcellularLocation>
</comment>
<dbReference type="InterPro" id="IPR037066">
    <property type="entry name" value="Plug_dom_sf"/>
</dbReference>
<dbReference type="Proteomes" id="UP000428328">
    <property type="component" value="Chromosome"/>
</dbReference>
<feature type="domain" description="TonB-dependent receptor-like beta-barrel" evidence="13">
    <location>
        <begin position="230"/>
        <end position="629"/>
    </location>
</feature>
<reference evidence="15 16" key="1">
    <citation type="submission" date="2019-11" db="EMBL/GenBank/DDBJ databases">
        <authorList>
            <person name="Zheng R.K."/>
            <person name="Sun C.M."/>
        </authorList>
    </citation>
    <scope>NUCLEOTIDE SEQUENCE [LARGE SCALE GENOMIC DNA]</scope>
    <source>
        <strain evidence="15 16">SRB007</strain>
    </source>
</reference>
<gene>
    <name evidence="15" type="ORF">GM415_16900</name>
</gene>
<dbReference type="GO" id="GO:0015344">
    <property type="term" value="F:siderophore uptake transmembrane transporter activity"/>
    <property type="evidence" value="ECO:0007669"/>
    <property type="project" value="TreeGrafter"/>
</dbReference>
<evidence type="ECO:0000256" key="5">
    <source>
        <dbReference type="ARBA" id="ARBA00022729"/>
    </source>
</evidence>
<evidence type="ECO:0000256" key="1">
    <source>
        <dbReference type="ARBA" id="ARBA00004571"/>
    </source>
</evidence>
<evidence type="ECO:0000256" key="4">
    <source>
        <dbReference type="ARBA" id="ARBA00022692"/>
    </source>
</evidence>
<evidence type="ECO:0000313" key="15">
    <source>
        <dbReference type="EMBL" id="QGY41729.1"/>
    </source>
</evidence>
<protein>
    <submittedName>
        <fullName evidence="15">TonB-dependent receptor</fullName>
    </submittedName>
</protein>
<dbReference type="CDD" id="cd01347">
    <property type="entry name" value="ligand_gated_channel"/>
    <property type="match status" value="1"/>
</dbReference>
<keyword evidence="16" id="KW-1185">Reference proteome</keyword>
<evidence type="ECO:0000256" key="2">
    <source>
        <dbReference type="ARBA" id="ARBA00022448"/>
    </source>
</evidence>
<evidence type="ECO:0000256" key="11">
    <source>
        <dbReference type="RuleBase" id="RU003357"/>
    </source>
</evidence>
<keyword evidence="4 10" id="KW-0812">Transmembrane</keyword>
<dbReference type="InterPro" id="IPR000531">
    <property type="entry name" value="Beta-barrel_TonB"/>
</dbReference>
<keyword evidence="9 10" id="KW-0998">Cell outer membrane</keyword>
<dbReference type="KEGG" id="psel:GM415_16900"/>
<accession>A0A6I6JKL9</accession>
<dbReference type="Pfam" id="PF00593">
    <property type="entry name" value="TonB_dep_Rec_b-barrel"/>
    <property type="match status" value="1"/>
</dbReference>
<evidence type="ECO:0000256" key="12">
    <source>
        <dbReference type="SAM" id="SignalP"/>
    </source>
</evidence>
<evidence type="ECO:0000256" key="7">
    <source>
        <dbReference type="ARBA" id="ARBA00023136"/>
    </source>
</evidence>
<comment type="similarity">
    <text evidence="10 11">Belongs to the TonB-dependent receptor family.</text>
</comment>
<feature type="chain" id="PRO_5026085973" evidence="12">
    <location>
        <begin position="24"/>
        <end position="655"/>
    </location>
</feature>
<sequence length="655" mass="72461">MKPCTLLLCLGLFLALSALPVMAQDTEMKTDEAPAEYTLGEVVVSDTTSALENSTTVTVITAEELKNSGARTLSDAFKLVPGITTRTAADGTCRIDIRGMRTRQVKLLLNGVPFGSTYDGQFDPDAIPVENIARIKITQGATSVLYGDGGTAGVIDIITKKGTKETHGSVGFQAAQSDLYKVQGSVSGGTDDVDFYAGASYLTRNAYPVSYYFDQTANQDSQLRKNSDRQHTNVLANVTYKANESTNLGATVNYFDGSYGKPPIVYEKAADSYAKTRKYERVDSYDGIGTQLAMDHDFDGPIDTRLMVYGNVQHTEDNIYDDGNYDTQNNNNSAKQRSTSTTLGLNNQWGYDSDYMGRYTLGLIGEYQNYRETGFLIGTANDIVVEKSVKLYTVALQDDITLFEDFQLSLGLSGVGQSRSEKDASTYSYVVAGNYQIVEGTNFKLSHARKVRFPSVKNLYDSSAGDAELAHETTWHYEAGLTQALPWASTAELTVFRLDADNYIEKGATFYENNDKYQFRGVEFTLSSQFMEGLSTKLGYTFMESENLSDDATFSVLQYRPKHKATAEATYKTTFGTTLFGSFRYLGDQFAFNRAETDYKRIPDYAIVDVKVSQDITKNLSAYVGADNLTDTDYYESYGFPRPGRSVYTGLDYTF</sequence>
<evidence type="ECO:0000259" key="13">
    <source>
        <dbReference type="Pfam" id="PF00593"/>
    </source>
</evidence>
<evidence type="ECO:0000256" key="8">
    <source>
        <dbReference type="ARBA" id="ARBA00023170"/>
    </source>
</evidence>
<dbReference type="GO" id="GO:0009279">
    <property type="term" value="C:cell outer membrane"/>
    <property type="evidence" value="ECO:0007669"/>
    <property type="project" value="UniProtKB-SubCell"/>
</dbReference>
<dbReference type="InterPro" id="IPR039426">
    <property type="entry name" value="TonB-dep_rcpt-like"/>
</dbReference>
<organism evidence="15 16">
    <name type="scientific">Pseudodesulfovibrio cashew</name>
    <dbReference type="NCBI Taxonomy" id="2678688"/>
    <lineage>
        <taxon>Bacteria</taxon>
        <taxon>Pseudomonadati</taxon>
        <taxon>Thermodesulfobacteriota</taxon>
        <taxon>Desulfovibrionia</taxon>
        <taxon>Desulfovibrionales</taxon>
        <taxon>Desulfovibrionaceae</taxon>
    </lineage>
</organism>
<evidence type="ECO:0000259" key="14">
    <source>
        <dbReference type="Pfam" id="PF07715"/>
    </source>
</evidence>
<keyword evidence="7 10" id="KW-0472">Membrane</keyword>
<keyword evidence="6 11" id="KW-0798">TonB box</keyword>
<keyword evidence="8 15" id="KW-0675">Receptor</keyword>
<dbReference type="PANTHER" id="PTHR30069:SF29">
    <property type="entry name" value="HEMOGLOBIN AND HEMOGLOBIN-HAPTOGLOBIN-BINDING PROTEIN 1-RELATED"/>
    <property type="match status" value="1"/>
</dbReference>
<dbReference type="SUPFAM" id="SSF56935">
    <property type="entry name" value="Porins"/>
    <property type="match status" value="1"/>
</dbReference>
<dbReference type="AlphaFoldDB" id="A0A6I6JKL9"/>
<dbReference type="Gene3D" id="2.40.170.20">
    <property type="entry name" value="TonB-dependent receptor, beta-barrel domain"/>
    <property type="match status" value="1"/>
</dbReference>
<evidence type="ECO:0000256" key="6">
    <source>
        <dbReference type="ARBA" id="ARBA00023077"/>
    </source>
</evidence>
<dbReference type="RefSeq" id="WP_158950259.1">
    <property type="nucleotide sequence ID" value="NZ_CP046400.1"/>
</dbReference>
<evidence type="ECO:0000256" key="10">
    <source>
        <dbReference type="PROSITE-ProRule" id="PRU01360"/>
    </source>
</evidence>
<evidence type="ECO:0000313" key="16">
    <source>
        <dbReference type="Proteomes" id="UP000428328"/>
    </source>
</evidence>
<dbReference type="Pfam" id="PF07715">
    <property type="entry name" value="Plug"/>
    <property type="match status" value="1"/>
</dbReference>
<name>A0A6I6JKL9_9BACT</name>
<proteinExistence type="inferred from homology"/>
<feature type="signal peptide" evidence="12">
    <location>
        <begin position="1"/>
        <end position="23"/>
    </location>
</feature>
<dbReference type="PANTHER" id="PTHR30069">
    <property type="entry name" value="TONB-DEPENDENT OUTER MEMBRANE RECEPTOR"/>
    <property type="match status" value="1"/>
</dbReference>
<evidence type="ECO:0000256" key="9">
    <source>
        <dbReference type="ARBA" id="ARBA00023237"/>
    </source>
</evidence>
<dbReference type="EMBL" id="CP046400">
    <property type="protein sequence ID" value="QGY41729.1"/>
    <property type="molecule type" value="Genomic_DNA"/>
</dbReference>
<dbReference type="PROSITE" id="PS52016">
    <property type="entry name" value="TONB_DEPENDENT_REC_3"/>
    <property type="match status" value="1"/>
</dbReference>
<feature type="domain" description="TonB-dependent receptor plug" evidence="14">
    <location>
        <begin position="52"/>
        <end position="154"/>
    </location>
</feature>
<evidence type="ECO:0000256" key="3">
    <source>
        <dbReference type="ARBA" id="ARBA00022452"/>
    </source>
</evidence>
<dbReference type="InterPro" id="IPR012910">
    <property type="entry name" value="Plug_dom"/>
</dbReference>
<dbReference type="InterPro" id="IPR036942">
    <property type="entry name" value="Beta-barrel_TonB_sf"/>
</dbReference>
<dbReference type="Gene3D" id="2.170.130.10">
    <property type="entry name" value="TonB-dependent receptor, plug domain"/>
    <property type="match status" value="1"/>
</dbReference>
<keyword evidence="5 12" id="KW-0732">Signal</keyword>
<dbReference type="GO" id="GO:0044718">
    <property type="term" value="P:siderophore transmembrane transport"/>
    <property type="evidence" value="ECO:0007669"/>
    <property type="project" value="TreeGrafter"/>
</dbReference>